<keyword evidence="2" id="KW-1185">Reference proteome</keyword>
<evidence type="ECO:0000313" key="1">
    <source>
        <dbReference type="EMBL" id="AFC25516.1"/>
    </source>
</evidence>
<dbReference type="STRING" id="984262.SGRA_2788"/>
<reference evidence="1 2" key="1">
    <citation type="journal article" date="2012" name="Stand. Genomic Sci.">
        <title>Complete genome sequencing and analysis of Saprospira grandis str. Lewin, a predatory marine bacterium.</title>
        <authorList>
            <person name="Saw J.H."/>
            <person name="Yuryev A."/>
            <person name="Kanbe M."/>
            <person name="Hou S."/>
            <person name="Young A.G."/>
            <person name="Aizawa S."/>
            <person name="Alam M."/>
        </authorList>
    </citation>
    <scope>NUCLEOTIDE SEQUENCE [LARGE SCALE GENOMIC DNA]</scope>
    <source>
        <strain evidence="1 2">Lewin</strain>
    </source>
</reference>
<accession>H6LA48</accession>
<dbReference type="EMBL" id="CP002831">
    <property type="protein sequence ID" value="AFC25516.1"/>
    <property type="molecule type" value="Genomic_DNA"/>
</dbReference>
<gene>
    <name evidence="1" type="ordered locus">SGRA_2788</name>
</gene>
<name>H6LA48_SAPGL</name>
<dbReference type="KEGG" id="sgn:SGRA_2788"/>
<evidence type="ECO:0000313" key="2">
    <source>
        <dbReference type="Proteomes" id="UP000007519"/>
    </source>
</evidence>
<dbReference type="AlphaFoldDB" id="H6LA48"/>
<organism evidence="1 2">
    <name type="scientific">Saprospira grandis (strain Lewin)</name>
    <dbReference type="NCBI Taxonomy" id="984262"/>
    <lineage>
        <taxon>Bacteria</taxon>
        <taxon>Pseudomonadati</taxon>
        <taxon>Bacteroidota</taxon>
        <taxon>Saprospiria</taxon>
        <taxon>Saprospirales</taxon>
        <taxon>Saprospiraceae</taxon>
        <taxon>Saprospira</taxon>
    </lineage>
</organism>
<dbReference type="HOGENOM" id="CLU_2425220_0_0_10"/>
<protein>
    <submittedName>
        <fullName evidence="1">Uncharacterized protein</fullName>
    </submittedName>
</protein>
<sequence>MWRGFFFAFFWGPRPARQSLAGRRYAAPLAGLLGPAAAVGGLGLALRATAAQRWAARLLCFLYTLCSGPLGPKSNFLGLCIRIKYIGLPPA</sequence>
<dbReference type="Proteomes" id="UP000007519">
    <property type="component" value="Chromosome"/>
</dbReference>
<proteinExistence type="predicted"/>